<keyword evidence="11" id="KW-0808">Transferase</keyword>
<keyword evidence="3 8" id="KW-0547">Nucleotide-binding</keyword>
<dbReference type="PANTHER" id="PTHR11895">
    <property type="entry name" value="TRANSAMIDASE"/>
    <property type="match status" value="1"/>
</dbReference>
<dbReference type="InterPro" id="IPR036928">
    <property type="entry name" value="AS_sf"/>
</dbReference>
<evidence type="ECO:0000256" key="2">
    <source>
        <dbReference type="ARBA" id="ARBA00022598"/>
    </source>
</evidence>
<dbReference type="SUPFAM" id="SSF75304">
    <property type="entry name" value="Amidase signature (AS) enzymes"/>
    <property type="match status" value="1"/>
</dbReference>
<dbReference type="GO" id="GO:0006412">
    <property type="term" value="P:translation"/>
    <property type="evidence" value="ECO:0007669"/>
    <property type="project" value="UniProtKB-UniRule"/>
</dbReference>
<dbReference type="EMBL" id="VBAJ01000180">
    <property type="protein sequence ID" value="TMJ07420.1"/>
    <property type="molecule type" value="Genomic_DNA"/>
</dbReference>
<proteinExistence type="inferred from homology"/>
<evidence type="ECO:0000313" key="11">
    <source>
        <dbReference type="EMBL" id="TMJ07420.1"/>
    </source>
</evidence>
<dbReference type="Proteomes" id="UP000318661">
    <property type="component" value="Unassembled WGS sequence"/>
</dbReference>
<dbReference type="AlphaFoldDB" id="A0A537LHD2"/>
<evidence type="ECO:0000313" key="12">
    <source>
        <dbReference type="Proteomes" id="UP000318661"/>
    </source>
</evidence>
<feature type="active site" description="Charge relay system" evidence="8">
    <location>
        <position position="153"/>
    </location>
</feature>
<feature type="compositionally biased region" description="Basic residues" evidence="9">
    <location>
        <begin position="515"/>
        <end position="530"/>
    </location>
</feature>
<evidence type="ECO:0000256" key="9">
    <source>
        <dbReference type="SAM" id="MobiDB-lite"/>
    </source>
</evidence>
<dbReference type="EC" id="6.3.5.7" evidence="8"/>
<dbReference type="PANTHER" id="PTHR11895:SF151">
    <property type="entry name" value="GLUTAMYL-TRNA(GLN) AMIDOTRANSFERASE SUBUNIT A"/>
    <property type="match status" value="1"/>
</dbReference>
<evidence type="ECO:0000256" key="4">
    <source>
        <dbReference type="ARBA" id="ARBA00022840"/>
    </source>
</evidence>
<dbReference type="GO" id="GO:0016740">
    <property type="term" value="F:transferase activity"/>
    <property type="evidence" value="ECO:0007669"/>
    <property type="project" value="UniProtKB-KW"/>
</dbReference>
<evidence type="ECO:0000256" key="1">
    <source>
        <dbReference type="ARBA" id="ARBA00008069"/>
    </source>
</evidence>
<evidence type="ECO:0000256" key="8">
    <source>
        <dbReference type="HAMAP-Rule" id="MF_00120"/>
    </source>
</evidence>
<evidence type="ECO:0000256" key="3">
    <source>
        <dbReference type="ARBA" id="ARBA00022741"/>
    </source>
</evidence>
<dbReference type="HAMAP" id="MF_00120">
    <property type="entry name" value="GatA"/>
    <property type="match status" value="1"/>
</dbReference>
<dbReference type="GO" id="GO:0050567">
    <property type="term" value="F:glutaminyl-tRNA synthase (glutamine-hydrolyzing) activity"/>
    <property type="evidence" value="ECO:0007669"/>
    <property type="project" value="UniProtKB-UniRule"/>
</dbReference>
<sequence length="530" mass="57263">MLIDAPATDLLTRLRRREVTSSDLIRACLDRIEALNPTVHAFLHVDREGALRAAREWDGRYARGDALPPLAGLPVAVKDIICTTGMPTTCGSRILAGWVPPYDATVVSRLRDAGAVIVGKTNLDEFAMGSSTENSGFGPTRNPWDLERVPGGSSGGSAAAVAAGMAPLALGTDTGGSIRQPAGFTGIVGMKPTYGRISRYGLVAFASSLDQIGPMARTVSDAALLLHVLAGRDPKDSTSVDLPVDNYPAALSRGVQGLRIGIAREAFGQGLQREVRAAVQAAATHLGGLGAVLTEVSLPSLPYALPTYYLLATSEASANLARYDGVQYGLRVPTDDLFTMYTRTRRQGFGNEVKRRIMLGTYALSAGYYEGFFLKAQRVRTLIRREFLRALERVDLVLMPVSPTVPFRLGEKVDDPLQMYLADIYTIPVNLAGLPGISVPCGFPGGLPVGLQLIGKPFDEATVLRAAHAYEQTTEWHTRRPPIVEKRERGIPHADSGRSAGTRERETEKRGSAGTRKRPSRKFRKTRTRK</sequence>
<dbReference type="PROSITE" id="PS00571">
    <property type="entry name" value="AMIDASES"/>
    <property type="match status" value="1"/>
</dbReference>
<evidence type="ECO:0000256" key="6">
    <source>
        <dbReference type="ARBA" id="ARBA00025295"/>
    </source>
</evidence>
<dbReference type="GO" id="GO:0030956">
    <property type="term" value="C:glutamyl-tRNA(Gln) amidotransferase complex"/>
    <property type="evidence" value="ECO:0007669"/>
    <property type="project" value="InterPro"/>
</dbReference>
<keyword evidence="2 8" id="KW-0436">Ligase</keyword>
<name>A0A537LHD2_9BACT</name>
<evidence type="ECO:0000256" key="7">
    <source>
        <dbReference type="ARBA" id="ARBA00047407"/>
    </source>
</evidence>
<comment type="similarity">
    <text evidence="1 8">Belongs to the amidase family. GatA subfamily.</text>
</comment>
<keyword evidence="4 8" id="KW-0067">ATP-binding</keyword>
<dbReference type="InterPro" id="IPR000120">
    <property type="entry name" value="Amidase"/>
</dbReference>
<comment type="subunit">
    <text evidence="8">Heterotrimer of A, B and C subunits.</text>
</comment>
<dbReference type="InterPro" id="IPR023631">
    <property type="entry name" value="Amidase_dom"/>
</dbReference>
<comment type="caution">
    <text evidence="11">The sequence shown here is derived from an EMBL/GenBank/DDBJ whole genome shotgun (WGS) entry which is preliminary data.</text>
</comment>
<comment type="catalytic activity">
    <reaction evidence="7 8">
        <text>L-glutamyl-tRNA(Gln) + L-glutamine + ATP + H2O = L-glutaminyl-tRNA(Gln) + L-glutamate + ADP + phosphate + H(+)</text>
        <dbReference type="Rhea" id="RHEA:17521"/>
        <dbReference type="Rhea" id="RHEA-COMP:9681"/>
        <dbReference type="Rhea" id="RHEA-COMP:9684"/>
        <dbReference type="ChEBI" id="CHEBI:15377"/>
        <dbReference type="ChEBI" id="CHEBI:15378"/>
        <dbReference type="ChEBI" id="CHEBI:29985"/>
        <dbReference type="ChEBI" id="CHEBI:30616"/>
        <dbReference type="ChEBI" id="CHEBI:43474"/>
        <dbReference type="ChEBI" id="CHEBI:58359"/>
        <dbReference type="ChEBI" id="CHEBI:78520"/>
        <dbReference type="ChEBI" id="CHEBI:78521"/>
        <dbReference type="ChEBI" id="CHEBI:456216"/>
        <dbReference type="EC" id="6.3.5.7"/>
    </reaction>
</comment>
<evidence type="ECO:0000259" key="10">
    <source>
        <dbReference type="Pfam" id="PF01425"/>
    </source>
</evidence>
<organism evidence="11 12">
    <name type="scientific">Candidatus Segetimicrobium genomatis</name>
    <dbReference type="NCBI Taxonomy" id="2569760"/>
    <lineage>
        <taxon>Bacteria</taxon>
        <taxon>Bacillati</taxon>
        <taxon>Candidatus Sysuimicrobiota</taxon>
        <taxon>Candidatus Sysuimicrobiia</taxon>
        <taxon>Candidatus Sysuimicrobiales</taxon>
        <taxon>Candidatus Segetimicrobiaceae</taxon>
        <taxon>Candidatus Segetimicrobium</taxon>
    </lineage>
</organism>
<comment type="function">
    <text evidence="6 8">Allows the formation of correctly charged Gln-tRNA(Gln) through the transamidation of misacylated Glu-tRNA(Gln) in organisms which lack glutaminyl-tRNA synthetase. The reaction takes place in the presence of glutamine and ATP through an activated gamma-phospho-Glu-tRNA(Gln).</text>
</comment>
<dbReference type="PIRSF" id="PIRSF001221">
    <property type="entry name" value="Amidase_fungi"/>
    <property type="match status" value="1"/>
</dbReference>
<dbReference type="Pfam" id="PF01425">
    <property type="entry name" value="Amidase"/>
    <property type="match status" value="1"/>
</dbReference>
<feature type="domain" description="Amidase" evidence="10">
    <location>
        <begin position="23"/>
        <end position="464"/>
    </location>
</feature>
<evidence type="ECO:0000256" key="5">
    <source>
        <dbReference type="ARBA" id="ARBA00022917"/>
    </source>
</evidence>
<feature type="compositionally biased region" description="Basic and acidic residues" evidence="9">
    <location>
        <begin position="475"/>
        <end position="511"/>
    </location>
</feature>
<feature type="active site" description="Charge relay system" evidence="8">
    <location>
        <position position="78"/>
    </location>
</feature>
<dbReference type="InterPro" id="IPR004412">
    <property type="entry name" value="GatA"/>
</dbReference>
<dbReference type="InterPro" id="IPR020556">
    <property type="entry name" value="Amidase_CS"/>
</dbReference>
<protein>
    <recommendedName>
        <fullName evidence="8">Glutamyl-tRNA(Gln) amidotransferase subunit A</fullName>
        <shortName evidence="8">Glu-ADT subunit A</shortName>
        <ecNumber evidence="8">6.3.5.7</ecNumber>
    </recommendedName>
</protein>
<reference evidence="11 12" key="1">
    <citation type="journal article" date="2019" name="Nat. Microbiol.">
        <title>Mediterranean grassland soil C-N compound turnover is dependent on rainfall and depth, and is mediated by genomically divergent microorganisms.</title>
        <authorList>
            <person name="Diamond S."/>
            <person name="Andeer P.F."/>
            <person name="Li Z."/>
            <person name="Crits-Christoph A."/>
            <person name="Burstein D."/>
            <person name="Anantharaman K."/>
            <person name="Lane K.R."/>
            <person name="Thomas B.C."/>
            <person name="Pan C."/>
            <person name="Northen T.R."/>
            <person name="Banfield J.F."/>
        </authorList>
    </citation>
    <scope>NUCLEOTIDE SEQUENCE [LARGE SCALE GENOMIC DNA]</scope>
    <source>
        <strain evidence="11">NP_2</strain>
    </source>
</reference>
<feature type="active site" description="Acyl-ester intermediate" evidence="8">
    <location>
        <position position="177"/>
    </location>
</feature>
<keyword evidence="5 8" id="KW-0648">Protein biosynthesis</keyword>
<dbReference type="Gene3D" id="3.90.1300.10">
    <property type="entry name" value="Amidase signature (AS) domain"/>
    <property type="match status" value="1"/>
</dbReference>
<gene>
    <name evidence="8 11" type="primary">gatA</name>
    <name evidence="11" type="ORF">E6G99_06775</name>
</gene>
<dbReference type="NCBIfam" id="TIGR00132">
    <property type="entry name" value="gatA"/>
    <property type="match status" value="1"/>
</dbReference>
<accession>A0A537LHD2</accession>
<feature type="region of interest" description="Disordered" evidence="9">
    <location>
        <begin position="475"/>
        <end position="530"/>
    </location>
</feature>
<dbReference type="GO" id="GO:0005524">
    <property type="term" value="F:ATP binding"/>
    <property type="evidence" value="ECO:0007669"/>
    <property type="project" value="UniProtKB-KW"/>
</dbReference>